<keyword evidence="2" id="KW-1185">Reference proteome</keyword>
<evidence type="ECO:0000313" key="1">
    <source>
        <dbReference type="EMBL" id="MBB6250767.1"/>
    </source>
</evidence>
<name>A0A7X0EBK3_9PROT</name>
<sequence>MSKAAIYYPAPAFFFAVSVGSGGTASQPSGSADASFQEVSGLDAKTEVETLVEGGENRYSHRLPKQGQYANLVLKRGYVTASSYLANWAADTVGSTLAAPIQPQTLVVSLLGADQSPLVTWNFNRAWPVRWMAGPLDSLKNEVLTEQMEFSYAYVTRSLAGGNG</sequence>
<dbReference type="EMBL" id="JACIIZ010000003">
    <property type="protein sequence ID" value="MBB6250767.1"/>
    <property type="molecule type" value="Genomic_DNA"/>
</dbReference>
<dbReference type="Pfam" id="PF06841">
    <property type="entry name" value="Phage_T4_gp19"/>
    <property type="match status" value="1"/>
</dbReference>
<dbReference type="Proteomes" id="UP000539175">
    <property type="component" value="Unassembled WGS sequence"/>
</dbReference>
<organism evidence="1 2">
    <name type="scientific">Nitrospirillum iridis</name>
    <dbReference type="NCBI Taxonomy" id="765888"/>
    <lineage>
        <taxon>Bacteria</taxon>
        <taxon>Pseudomonadati</taxon>
        <taxon>Pseudomonadota</taxon>
        <taxon>Alphaproteobacteria</taxon>
        <taxon>Rhodospirillales</taxon>
        <taxon>Azospirillaceae</taxon>
        <taxon>Nitrospirillum</taxon>
    </lineage>
</organism>
<reference evidence="1 2" key="1">
    <citation type="submission" date="2020-08" db="EMBL/GenBank/DDBJ databases">
        <title>Genomic Encyclopedia of Type Strains, Phase IV (KMG-IV): sequencing the most valuable type-strain genomes for metagenomic binning, comparative biology and taxonomic classification.</title>
        <authorList>
            <person name="Goeker M."/>
        </authorList>
    </citation>
    <scope>NUCLEOTIDE SEQUENCE [LARGE SCALE GENOMIC DNA]</scope>
    <source>
        <strain evidence="1 2">DSM 22198</strain>
    </source>
</reference>
<gene>
    <name evidence="1" type="ORF">FHS74_001312</name>
</gene>
<accession>A0A7X0EBK3</accession>
<protein>
    <submittedName>
        <fullName evidence="1">Phage tail-like protein</fullName>
    </submittedName>
</protein>
<dbReference type="AlphaFoldDB" id="A0A7X0EBK3"/>
<proteinExistence type="predicted"/>
<dbReference type="GO" id="GO:0005198">
    <property type="term" value="F:structural molecule activity"/>
    <property type="evidence" value="ECO:0007669"/>
    <property type="project" value="InterPro"/>
</dbReference>
<dbReference type="NCBIfam" id="TIGR02241">
    <property type="entry name" value="conserved hypothetical phage tail region protein"/>
    <property type="match status" value="1"/>
</dbReference>
<evidence type="ECO:0000313" key="2">
    <source>
        <dbReference type="Proteomes" id="UP000539175"/>
    </source>
</evidence>
<dbReference type="PANTHER" id="PTHR38009">
    <property type="entry name" value="CONSERVED HYPOTHETICAL PHAGE TAIL PROTEIN"/>
    <property type="match status" value="1"/>
</dbReference>
<dbReference type="PANTHER" id="PTHR38009:SF1">
    <property type="entry name" value="CONSERVED HYPOTHETICAL PHAGE TAIL PROTEIN"/>
    <property type="match status" value="1"/>
</dbReference>
<comment type="caution">
    <text evidence="1">The sequence shown here is derived from an EMBL/GenBank/DDBJ whole genome shotgun (WGS) entry which is preliminary data.</text>
</comment>
<dbReference type="InterPro" id="IPR011747">
    <property type="entry name" value="CHP02241"/>
</dbReference>
<dbReference type="RefSeq" id="WP_184798661.1">
    <property type="nucleotide sequence ID" value="NZ_JACIIZ010000003.1"/>
</dbReference>
<dbReference type="InterPro" id="IPR010667">
    <property type="entry name" value="Phage_T4_Gp19"/>
</dbReference>